<dbReference type="AlphaFoldDB" id="A0AAE9SRC7"/>
<keyword evidence="1" id="KW-0472">Membrane</keyword>
<dbReference type="Pfam" id="PF16964">
    <property type="entry name" value="TadF"/>
    <property type="match status" value="1"/>
</dbReference>
<keyword evidence="1" id="KW-0812">Transmembrane</keyword>
<accession>A0AAE9SRC7</accession>
<evidence type="ECO:0000256" key="1">
    <source>
        <dbReference type="SAM" id="Phobius"/>
    </source>
</evidence>
<organism evidence="2 3">
    <name type="scientific">Vibrio campbellii</name>
    <dbReference type="NCBI Taxonomy" id="680"/>
    <lineage>
        <taxon>Bacteria</taxon>
        <taxon>Pseudomonadati</taxon>
        <taxon>Pseudomonadota</taxon>
        <taxon>Gammaproteobacteria</taxon>
        <taxon>Vibrionales</taxon>
        <taxon>Vibrionaceae</taxon>
        <taxon>Vibrio</taxon>
    </lineage>
</organism>
<protein>
    <submittedName>
        <fullName evidence="2">Membrane associated secretion system protein</fullName>
    </submittedName>
</protein>
<dbReference type="InterPro" id="IPR031582">
    <property type="entry name" value="TadF"/>
</dbReference>
<evidence type="ECO:0000313" key="3">
    <source>
        <dbReference type="Proteomes" id="UP001058687"/>
    </source>
</evidence>
<name>A0AAE9SRC7_9VIBR</name>
<gene>
    <name evidence="2" type="ORF">HB761_21420</name>
</gene>
<proteinExistence type="predicted"/>
<keyword evidence="1" id="KW-1133">Transmembrane helix</keyword>
<evidence type="ECO:0000313" key="2">
    <source>
        <dbReference type="EMBL" id="UTZ29200.1"/>
    </source>
</evidence>
<feature type="transmembrane region" description="Helical" evidence="1">
    <location>
        <begin position="20"/>
        <end position="39"/>
    </location>
</feature>
<dbReference type="Proteomes" id="UP001058687">
    <property type="component" value="Chromosome 2"/>
</dbReference>
<dbReference type="RefSeq" id="WP_255941269.1">
    <property type="nucleotide sequence ID" value="NZ_CP050468.1"/>
</dbReference>
<reference evidence="2" key="1">
    <citation type="submission" date="2020-03" db="EMBL/GenBank/DDBJ databases">
        <title>Five strains of Vibrio campbellii isolated from Mariana Trench.</title>
        <authorList>
            <person name="Liang J."/>
            <person name="Zhang X.-H."/>
        </authorList>
    </citation>
    <scope>NUCLEOTIDE SEQUENCE</scope>
    <source>
        <strain evidence="2">LJC014</strain>
    </source>
</reference>
<dbReference type="EMBL" id="CP050468">
    <property type="protein sequence ID" value="UTZ29200.1"/>
    <property type="molecule type" value="Genomic_DNA"/>
</dbReference>
<sequence>MTLHKRAAFPNKYQKGSFTIELVFVLTALWGVYLFGADLSHQLFVRAKLDRSSFALVNVIKERTRYFEADVLAGKNLSVTHDDLLDLAAVAGRMLNIPPEDVAIRIESLTNKTNMTVFTSDKFKSLNCKTDSIRSYAELVPVENTVVFPLYRVSLCEEQTSWFKPFFNGGNSTTVAITSSSIMPGR</sequence>